<reference evidence="5" key="1">
    <citation type="submission" date="2017-12" db="EMBL/GenBank/DDBJ databases">
        <title>FDA dAtabase for Regulatory Grade micrObial Sequences (FDA-ARGOS): Supporting development and validation of Infectious Disease Dx tests.</title>
        <authorList>
            <person name="Hoffmann M."/>
            <person name="Allard M."/>
            <person name="Evans P."/>
            <person name="Brown E."/>
            <person name="Tallon L."/>
            <person name="Sadzewicz L."/>
            <person name="Sengamalay N."/>
            <person name="Ott S."/>
            <person name="Godinez A."/>
            <person name="Nagaraj S."/>
            <person name="Vavikolanu K."/>
            <person name="Aluvathingal J."/>
            <person name="Nadendla S."/>
            <person name="Sichtig H."/>
        </authorList>
    </citation>
    <scope>NUCLEOTIDE SEQUENCE [LARGE SCALE GENOMIC DNA]</scope>
    <source>
        <strain evidence="5">FDAARGOS_249</strain>
    </source>
</reference>
<dbReference type="InterPro" id="IPR036414">
    <property type="entry name" value="YaeB_N_sf"/>
</dbReference>
<dbReference type="PROSITE" id="PS51668">
    <property type="entry name" value="TSAA_2"/>
    <property type="match status" value="1"/>
</dbReference>
<dbReference type="Pfam" id="PF18389">
    <property type="entry name" value="TrmO_C"/>
    <property type="match status" value="1"/>
</dbReference>
<dbReference type="InterPro" id="IPR041369">
    <property type="entry name" value="TrmO_C"/>
</dbReference>
<name>A0A2J9PPX5_9LACT</name>
<dbReference type="PANTHER" id="PTHR12818:SF0">
    <property type="entry name" value="TRNA (ADENINE(37)-N6)-METHYLTRANSFERASE"/>
    <property type="match status" value="1"/>
</dbReference>
<dbReference type="Gene3D" id="3.30.2310.10">
    <property type="entry name" value="YaeB-like"/>
    <property type="match status" value="1"/>
</dbReference>
<keyword evidence="4" id="KW-0808">Transferase</keyword>
<evidence type="ECO:0000259" key="3">
    <source>
        <dbReference type="PROSITE" id="PS51668"/>
    </source>
</evidence>
<dbReference type="CDD" id="cd09281">
    <property type="entry name" value="UPF0066"/>
    <property type="match status" value="1"/>
</dbReference>
<dbReference type="SUPFAM" id="SSF118196">
    <property type="entry name" value="YaeB-like"/>
    <property type="match status" value="1"/>
</dbReference>
<dbReference type="GO" id="GO:0008168">
    <property type="term" value="F:methyltransferase activity"/>
    <property type="evidence" value="ECO:0007669"/>
    <property type="project" value="UniProtKB-KW"/>
</dbReference>
<evidence type="ECO:0000313" key="5">
    <source>
        <dbReference type="Proteomes" id="UP000192813"/>
    </source>
</evidence>
<comment type="caution">
    <text evidence="4">The sequence shown here is derived from an EMBL/GenBank/DDBJ whole genome shotgun (WGS) entry which is preliminary data.</text>
</comment>
<dbReference type="Pfam" id="PF01980">
    <property type="entry name" value="TrmO_N"/>
    <property type="match status" value="1"/>
</dbReference>
<dbReference type="EMBL" id="NBTM02000001">
    <property type="protein sequence ID" value="PNL92111.1"/>
    <property type="molecule type" value="Genomic_DNA"/>
</dbReference>
<keyword evidence="1" id="KW-0949">S-adenosyl-L-methionine</keyword>
<dbReference type="InterPro" id="IPR023370">
    <property type="entry name" value="TrmO-like_N"/>
</dbReference>
<accession>A0A2J9PPX5</accession>
<evidence type="ECO:0000256" key="2">
    <source>
        <dbReference type="ARBA" id="ARBA00033753"/>
    </source>
</evidence>
<dbReference type="PANTHER" id="PTHR12818">
    <property type="entry name" value="TRNA (ADENINE(37)-N6)-METHYLTRANSFERASE"/>
    <property type="match status" value="1"/>
</dbReference>
<dbReference type="InterPro" id="IPR036413">
    <property type="entry name" value="YaeB-like_sf"/>
</dbReference>
<dbReference type="AlphaFoldDB" id="A0A2J9PPX5"/>
<dbReference type="InterPro" id="IPR023368">
    <property type="entry name" value="UPF0066_cons_site"/>
</dbReference>
<dbReference type="InterPro" id="IPR040372">
    <property type="entry name" value="YaeB-like"/>
</dbReference>
<dbReference type="RefSeq" id="WP_083069647.1">
    <property type="nucleotide sequence ID" value="NZ_JALXKY010000002.1"/>
</dbReference>
<protein>
    <submittedName>
        <fullName evidence="4">tRNA (N6-threonylcarbamoyladenosine(37)-N6)-methyltransferase TrmO</fullName>
    </submittedName>
</protein>
<organism evidence="4 5">
    <name type="scientific">Aerococcus viridans</name>
    <dbReference type="NCBI Taxonomy" id="1377"/>
    <lineage>
        <taxon>Bacteria</taxon>
        <taxon>Bacillati</taxon>
        <taxon>Bacillota</taxon>
        <taxon>Bacilli</taxon>
        <taxon>Lactobacillales</taxon>
        <taxon>Aerococcaceae</taxon>
        <taxon>Aerococcus</taxon>
    </lineage>
</organism>
<proteinExistence type="inferred from homology"/>
<dbReference type="NCBIfam" id="TIGR00104">
    <property type="entry name" value="tRNA_TsaA"/>
    <property type="match status" value="1"/>
</dbReference>
<dbReference type="PROSITE" id="PS01318">
    <property type="entry name" value="TSAA_1"/>
    <property type="match status" value="1"/>
</dbReference>
<dbReference type="GO" id="GO:0032259">
    <property type="term" value="P:methylation"/>
    <property type="evidence" value="ECO:0007669"/>
    <property type="project" value="UniProtKB-KW"/>
</dbReference>
<keyword evidence="4" id="KW-0489">Methyltransferase</keyword>
<comment type="similarity">
    <text evidence="2">Belongs to the tRNA methyltransferase O family.</text>
</comment>
<evidence type="ECO:0000313" key="4">
    <source>
        <dbReference type="EMBL" id="PNL92111.1"/>
    </source>
</evidence>
<dbReference type="Proteomes" id="UP000192813">
    <property type="component" value="Unassembled WGS sequence"/>
</dbReference>
<gene>
    <name evidence="4" type="primary">tsaA</name>
    <name evidence="4" type="ORF">A6J77_007660</name>
</gene>
<evidence type="ECO:0000256" key="1">
    <source>
        <dbReference type="ARBA" id="ARBA00022691"/>
    </source>
</evidence>
<sequence length="227" mass="25585">MEVAPIGWIETAFVEKFGIPRQSMVVPQVKGMIQFYPPYNQIEYFKGIESFDYLWLVWYFSAQKGRANKATVRPPRLGGNERVGVFASRSPYRPNPIGLSSVKLEKVHIDGAGKVSLEVAGVDLMHKTPILDIKPYVNTDIHEEARAGFTDEVAWRPLTVEMPEAVTAGLPEYLFTQLQAVLAQDPRPRTQDNPDKIYGMRFGAYDVHFTVKSGILRVVKITEQAKS</sequence>
<feature type="domain" description="TsaA-like" evidence="3">
    <location>
        <begin position="3"/>
        <end position="145"/>
    </location>
</feature>
<dbReference type="Gene3D" id="2.40.30.70">
    <property type="entry name" value="YaeB-like"/>
    <property type="match status" value="1"/>
</dbReference>